<dbReference type="RefSeq" id="XP_003726389.2">
    <property type="nucleotide sequence ID" value="XM_003726341.3"/>
</dbReference>
<dbReference type="RefSeq" id="XP_003726388.2">
    <property type="nucleotide sequence ID" value="XM_003726340.3"/>
</dbReference>
<evidence type="ECO:0000313" key="9">
    <source>
        <dbReference type="Proteomes" id="UP000007110"/>
    </source>
</evidence>
<dbReference type="GO" id="GO:0030198">
    <property type="term" value="P:extracellular matrix organization"/>
    <property type="evidence" value="ECO:0000318"/>
    <property type="project" value="GO_Central"/>
</dbReference>
<reference evidence="9" key="1">
    <citation type="submission" date="2015-02" db="EMBL/GenBank/DDBJ databases">
        <title>Genome sequencing for Strongylocentrotus purpuratus.</title>
        <authorList>
            <person name="Murali S."/>
            <person name="Liu Y."/>
            <person name="Vee V."/>
            <person name="English A."/>
            <person name="Wang M."/>
            <person name="Skinner E."/>
            <person name="Han Y."/>
            <person name="Muzny D.M."/>
            <person name="Worley K.C."/>
            <person name="Gibbs R.A."/>
        </authorList>
    </citation>
    <scope>NUCLEOTIDE SEQUENCE</scope>
</reference>
<dbReference type="AlphaFoldDB" id="A0A7M7GFW9"/>
<dbReference type="InterPro" id="IPR010294">
    <property type="entry name" value="ADAMTS_spacer1"/>
</dbReference>
<dbReference type="PRINTS" id="PR01857">
    <property type="entry name" value="ADAMTSFAMILY"/>
</dbReference>
<evidence type="ECO:0000256" key="2">
    <source>
        <dbReference type="ARBA" id="ARBA00022525"/>
    </source>
</evidence>
<dbReference type="GO" id="GO:0031012">
    <property type="term" value="C:extracellular matrix"/>
    <property type="evidence" value="ECO:0000318"/>
    <property type="project" value="GO_Central"/>
</dbReference>
<dbReference type="Pfam" id="PF01759">
    <property type="entry name" value="NTR"/>
    <property type="match status" value="1"/>
</dbReference>
<dbReference type="EnsemblMetazoa" id="XM_003726341">
    <property type="protein sequence ID" value="XP_003726389"/>
    <property type="gene ID" value="LOC100891041"/>
</dbReference>
<dbReference type="PROSITE" id="PS50189">
    <property type="entry name" value="NTR"/>
    <property type="match status" value="1"/>
</dbReference>
<accession>A0A7M7GFW9</accession>
<dbReference type="FunCoup" id="A0A7M7GFW9">
    <property type="interactions" value="493"/>
</dbReference>
<feature type="disulfide bond" evidence="4">
    <location>
        <begin position="81"/>
        <end position="122"/>
    </location>
</feature>
<feature type="region of interest" description="Disordered" evidence="5">
    <location>
        <begin position="376"/>
        <end position="429"/>
    </location>
</feature>
<name>A0A7M7GFW9_STRPU</name>
<dbReference type="InterPro" id="IPR013273">
    <property type="entry name" value="ADAMTS/ADAMTS-like"/>
</dbReference>
<dbReference type="Proteomes" id="UP000007110">
    <property type="component" value="Unassembled WGS sequence"/>
</dbReference>
<dbReference type="GeneID" id="100891041"/>
<reference evidence="8" key="2">
    <citation type="submission" date="2021-01" db="UniProtKB">
        <authorList>
            <consortium name="EnsemblMetazoa"/>
        </authorList>
    </citation>
    <scope>IDENTIFICATION</scope>
</reference>
<keyword evidence="2" id="KW-0964">Secreted</keyword>
<dbReference type="InterPro" id="IPR008993">
    <property type="entry name" value="TIMP-like_OB-fold"/>
</dbReference>
<evidence type="ECO:0000259" key="7">
    <source>
        <dbReference type="PROSITE" id="PS50189"/>
    </source>
</evidence>
<dbReference type="Pfam" id="PF19236">
    <property type="entry name" value="ADAMTS_CR_3"/>
    <property type="match status" value="1"/>
</dbReference>
<dbReference type="InterPro" id="IPR045371">
    <property type="entry name" value="ADAMTS_CR_3"/>
</dbReference>
<dbReference type="SUPFAM" id="SSF82895">
    <property type="entry name" value="TSP-1 type 1 repeat"/>
    <property type="match status" value="1"/>
</dbReference>
<dbReference type="OrthoDB" id="5984913at2759"/>
<protein>
    <recommendedName>
        <fullName evidence="7">NTR domain-containing protein</fullName>
    </recommendedName>
</protein>
<sequence>MMVGIYYSRACFIPAVICLLWLCAVKSEEGIGLQHDVSNEEKVDLRSASRSLTDWRHRVRRASLTSVWSSWSGWSACSRTCGGGAQFRTRHCMSRLPMRYMTRAITCPGDRRQYQTCNTEECPDHHLDYRSAQCAVFNQRDVQGNIIREWLPVYNSQEECELVCHTSDGAYMYTFGRVLDGTRCRFEDRDMCISGKCVKVGCDGVLHSNLTKDSCGVCGGLNDTCGYVRNVYTDEYPVKGYYRYSKIGSIPAGATNIRINDKSGLNYIALKDESNNFILNGDWTISWPGSYEAAGTSILYDRKNDGLENVIADGPLNSSLNLMIIFRERNPGVEYEYWLPPKTNDNEIHSINYNNEIQMLPFIPELSATPEKKKFGTMESTNKKQVPQPEETPPSSPARDEKRPALKSSDKQTKGKNKNNKSRKEKCGKCKRVKGRAEHYCGGSYAILFEVVGQTAINGETRYDVAIEESFKNNMQLNRREYLWVTNSCPCPKLRTGSRYISTGDRVTSLESGESRLTLERENLVVKYKPGLRESWNRLQRKEESICSKFL</sequence>
<feature type="domain" description="NTR" evidence="7">
    <location>
        <begin position="427"/>
        <end position="547"/>
    </location>
</feature>
<dbReference type="InterPro" id="IPR050439">
    <property type="entry name" value="ADAMTS_ADAMTS-like"/>
</dbReference>
<dbReference type="Pfam" id="PF05986">
    <property type="entry name" value="ADAMTS_spacer1"/>
    <property type="match status" value="1"/>
</dbReference>
<evidence type="ECO:0000256" key="1">
    <source>
        <dbReference type="ARBA" id="ARBA00004613"/>
    </source>
</evidence>
<dbReference type="RefSeq" id="XP_011677200.2">
    <property type="nucleotide sequence ID" value="XM_011678898.2"/>
</dbReference>
<evidence type="ECO:0000256" key="4">
    <source>
        <dbReference type="PIRSR" id="PIRSR613273-3"/>
    </source>
</evidence>
<dbReference type="KEGG" id="spu:100891041"/>
<feature type="disulfide bond" evidence="4">
    <location>
        <begin position="92"/>
        <end position="107"/>
    </location>
</feature>
<keyword evidence="6" id="KW-0732">Signal</keyword>
<dbReference type="GO" id="GO:0006508">
    <property type="term" value="P:proteolysis"/>
    <property type="evidence" value="ECO:0000318"/>
    <property type="project" value="GO_Central"/>
</dbReference>
<feature type="compositionally biased region" description="Basic residues" evidence="5">
    <location>
        <begin position="414"/>
        <end position="429"/>
    </location>
</feature>
<dbReference type="GO" id="GO:0004222">
    <property type="term" value="F:metalloendopeptidase activity"/>
    <property type="evidence" value="ECO:0000318"/>
    <property type="project" value="GO_Central"/>
</dbReference>
<dbReference type="InParanoid" id="A0A7M7GFW9"/>
<dbReference type="CTD" id="339366"/>
<organism evidence="8 9">
    <name type="scientific">Strongylocentrotus purpuratus</name>
    <name type="common">Purple sea urchin</name>
    <dbReference type="NCBI Taxonomy" id="7668"/>
    <lineage>
        <taxon>Eukaryota</taxon>
        <taxon>Metazoa</taxon>
        <taxon>Echinodermata</taxon>
        <taxon>Eleutherozoa</taxon>
        <taxon>Echinozoa</taxon>
        <taxon>Echinoidea</taxon>
        <taxon>Euechinoidea</taxon>
        <taxon>Echinacea</taxon>
        <taxon>Camarodonta</taxon>
        <taxon>Echinidea</taxon>
        <taxon>Strongylocentrotidae</taxon>
        <taxon>Strongylocentrotus</taxon>
    </lineage>
</organism>
<dbReference type="Gene3D" id="2.40.50.120">
    <property type="match status" value="1"/>
</dbReference>
<dbReference type="PROSITE" id="PS50092">
    <property type="entry name" value="TSP1"/>
    <property type="match status" value="1"/>
</dbReference>
<dbReference type="InterPro" id="IPR036383">
    <property type="entry name" value="TSP1_rpt_sf"/>
</dbReference>
<feature type="disulfide bond" evidence="4">
    <location>
        <begin position="77"/>
        <end position="117"/>
    </location>
</feature>
<proteinExistence type="predicted"/>
<evidence type="ECO:0000313" key="8">
    <source>
        <dbReference type="EnsemblMetazoa" id="XP_003726388"/>
    </source>
</evidence>
<dbReference type="PANTHER" id="PTHR13723:SF200">
    <property type="entry name" value="ADAM METALLOPEPTIDASE WITH THROMBOSPONDIN TYPE 1 MOTIF B, ISOFORM B"/>
    <property type="match status" value="1"/>
</dbReference>
<dbReference type="FunFam" id="2.20.100.10:FF:000001">
    <property type="entry name" value="semaphorin-5A isoform X1"/>
    <property type="match status" value="1"/>
</dbReference>
<dbReference type="InterPro" id="IPR001134">
    <property type="entry name" value="Netrin_domain"/>
</dbReference>
<dbReference type="PANTHER" id="PTHR13723">
    <property type="entry name" value="ADAMTS A DISINTEGRIN AND METALLOPROTEASE WITH THROMBOSPONDIN MOTIFS PROTEASE"/>
    <property type="match status" value="1"/>
</dbReference>
<dbReference type="OMA" id="SPCELSC"/>
<evidence type="ECO:0000256" key="5">
    <source>
        <dbReference type="SAM" id="MobiDB-lite"/>
    </source>
</evidence>
<dbReference type="EnsemblMetazoa" id="XM_011678898">
    <property type="protein sequence ID" value="XP_011677200"/>
    <property type="gene ID" value="LOC100891041"/>
</dbReference>
<dbReference type="Gene3D" id="2.60.120.830">
    <property type="match status" value="1"/>
</dbReference>
<dbReference type="SMART" id="SM00209">
    <property type="entry name" value="TSP1"/>
    <property type="match status" value="1"/>
</dbReference>
<feature type="compositionally biased region" description="Basic and acidic residues" evidence="5">
    <location>
        <begin position="398"/>
        <end position="413"/>
    </location>
</feature>
<keyword evidence="3 4" id="KW-1015">Disulfide bond</keyword>
<dbReference type="GO" id="GO:0005576">
    <property type="term" value="C:extracellular region"/>
    <property type="evidence" value="ECO:0007669"/>
    <property type="project" value="UniProtKB-SubCell"/>
</dbReference>
<evidence type="ECO:0000256" key="6">
    <source>
        <dbReference type="SAM" id="SignalP"/>
    </source>
</evidence>
<dbReference type="FunFam" id="2.60.120.830:FF:000001">
    <property type="entry name" value="A disintegrin and metalloproteinase with thrombospondin motifs 1"/>
    <property type="match status" value="1"/>
</dbReference>
<dbReference type="Gene3D" id="2.20.100.10">
    <property type="entry name" value="Thrombospondin type-1 (TSP1) repeat"/>
    <property type="match status" value="1"/>
</dbReference>
<keyword evidence="9" id="KW-1185">Reference proteome</keyword>
<feature type="chain" id="PRO_5033596768" description="NTR domain-containing protein" evidence="6">
    <location>
        <begin position="28"/>
        <end position="551"/>
    </location>
</feature>
<dbReference type="EnsemblMetazoa" id="XM_003726340">
    <property type="protein sequence ID" value="XP_003726388"/>
    <property type="gene ID" value="LOC100891041"/>
</dbReference>
<dbReference type="Pfam" id="PF00090">
    <property type="entry name" value="TSP_1"/>
    <property type="match status" value="1"/>
</dbReference>
<feature type="signal peptide" evidence="6">
    <location>
        <begin position="1"/>
        <end position="27"/>
    </location>
</feature>
<comment type="subcellular location">
    <subcellularLocation>
        <location evidence="1">Secreted</location>
    </subcellularLocation>
</comment>
<dbReference type="InterPro" id="IPR000884">
    <property type="entry name" value="TSP1_rpt"/>
</dbReference>
<dbReference type="InterPro" id="IPR018933">
    <property type="entry name" value="Netrin_module_non-TIMP"/>
</dbReference>
<dbReference type="SUPFAM" id="SSF50242">
    <property type="entry name" value="TIMP-like"/>
    <property type="match status" value="1"/>
</dbReference>
<evidence type="ECO:0000256" key="3">
    <source>
        <dbReference type="ARBA" id="ARBA00023157"/>
    </source>
</evidence>